<feature type="chain" id="PRO_5016804146" evidence="1">
    <location>
        <begin position="21"/>
        <end position="358"/>
    </location>
</feature>
<name>A0A371RHB9_9PROT</name>
<keyword evidence="3" id="KW-1185">Reference proteome</keyword>
<feature type="signal peptide" evidence="1">
    <location>
        <begin position="1"/>
        <end position="20"/>
    </location>
</feature>
<comment type="caution">
    <text evidence="2">The sequence shown here is derived from an EMBL/GenBank/DDBJ whole genome shotgun (WGS) entry which is preliminary data.</text>
</comment>
<dbReference type="EMBL" id="QUQO01000001">
    <property type="protein sequence ID" value="RFB04832.1"/>
    <property type="molecule type" value="Genomic_DNA"/>
</dbReference>
<accession>A0A371RHB9</accession>
<dbReference type="RefSeq" id="WP_116391465.1">
    <property type="nucleotide sequence ID" value="NZ_QUQO01000001.1"/>
</dbReference>
<keyword evidence="1" id="KW-0732">Signal</keyword>
<dbReference type="InParanoid" id="A0A371RHB9"/>
<proteinExistence type="predicted"/>
<evidence type="ECO:0000313" key="2">
    <source>
        <dbReference type="EMBL" id="RFB04832.1"/>
    </source>
</evidence>
<evidence type="ECO:0000256" key="1">
    <source>
        <dbReference type="SAM" id="SignalP"/>
    </source>
</evidence>
<sequence length="358" mass="38198">MKPVIGWLAALAAAFSCVHAQTVDQEQPLFDTALPPQAIGGSSEQKLAQTFTVGVTGGLTAIEIPVGCSDGQLTVEIQGQTATGEPNGIAQRRAIVNADEVPPPPDDFVRIHLPTDLPVRAGARLALVLTNTSGTCGLARAPAGETYSGGGLFFDARPNPPGWISNKTFFGPDADVPLDLPFRTLMATGARGGADDDRCTVITNDGPQTLPIPDSVPLCRCLEDAGARELRCRLIHPDFLLTRRIQTPFEPGSPFEEEWMFTPLKELKTPVMIELAGAGLDKPARHVFGKKSKPGTFERWTVKGIAPKTEKTLGGVATVLYEGLSLGNSDGPVEFRFDRTLPDSALGNWPELMSPPKP</sequence>
<organism evidence="2 3">
    <name type="scientific">Parvularcula marina</name>
    <dbReference type="NCBI Taxonomy" id="2292771"/>
    <lineage>
        <taxon>Bacteria</taxon>
        <taxon>Pseudomonadati</taxon>
        <taxon>Pseudomonadota</taxon>
        <taxon>Alphaproteobacteria</taxon>
        <taxon>Parvularculales</taxon>
        <taxon>Parvularculaceae</taxon>
        <taxon>Parvularcula</taxon>
    </lineage>
</organism>
<dbReference type="OrthoDB" id="21108at2"/>
<reference evidence="2 3" key="1">
    <citation type="submission" date="2018-08" db="EMBL/GenBank/DDBJ databases">
        <title>Parvularcula sp. SM1705, isolated from surface water of the South Sea China.</title>
        <authorList>
            <person name="Sun L."/>
        </authorList>
    </citation>
    <scope>NUCLEOTIDE SEQUENCE [LARGE SCALE GENOMIC DNA]</scope>
    <source>
        <strain evidence="2 3">SM1705</strain>
    </source>
</reference>
<dbReference type="Proteomes" id="UP000264589">
    <property type="component" value="Unassembled WGS sequence"/>
</dbReference>
<gene>
    <name evidence="2" type="ORF">DX908_05780</name>
</gene>
<dbReference type="AlphaFoldDB" id="A0A371RHB9"/>
<dbReference type="PROSITE" id="PS51257">
    <property type="entry name" value="PROKAR_LIPOPROTEIN"/>
    <property type="match status" value="1"/>
</dbReference>
<evidence type="ECO:0000313" key="3">
    <source>
        <dbReference type="Proteomes" id="UP000264589"/>
    </source>
</evidence>
<protein>
    <submittedName>
        <fullName evidence="2">Uncharacterized protein</fullName>
    </submittedName>
</protein>